<evidence type="ECO:0000256" key="8">
    <source>
        <dbReference type="ARBA" id="ARBA00022980"/>
    </source>
</evidence>
<dbReference type="Pfam" id="PF01667">
    <property type="entry name" value="Ribosomal_S27e"/>
    <property type="match status" value="1"/>
</dbReference>
<evidence type="ECO:0000256" key="3">
    <source>
        <dbReference type="ARBA" id="ARBA00010441"/>
    </source>
</evidence>
<evidence type="ECO:0000256" key="5">
    <source>
        <dbReference type="ARBA" id="ARBA00022679"/>
    </source>
</evidence>
<keyword evidence="8 14" id="KW-0689">Ribosomal protein</keyword>
<dbReference type="GO" id="GO:0016020">
    <property type="term" value="C:membrane"/>
    <property type="evidence" value="ECO:0007669"/>
    <property type="project" value="InterPro"/>
</dbReference>
<dbReference type="Proteomes" id="UP000452235">
    <property type="component" value="Unassembled WGS sequence"/>
</dbReference>
<dbReference type="GO" id="GO:0008270">
    <property type="term" value="F:zinc ion binding"/>
    <property type="evidence" value="ECO:0007669"/>
    <property type="project" value="UniProtKB-KW"/>
</dbReference>
<dbReference type="InterPro" id="IPR000592">
    <property type="entry name" value="Ribosomal_eS27"/>
</dbReference>
<comment type="similarity">
    <text evidence="4 14">Belongs to the eukaryotic ribosomal protein eS27 family.</text>
</comment>
<dbReference type="InterPro" id="IPR000462">
    <property type="entry name" value="CDP-OH_P_trans"/>
</dbReference>
<comment type="pathway">
    <text evidence="12">Phospholipid metabolism; phosphatidylcholine biosynthesis; phosphatidylcholine from phosphocholine: step 2/2.</text>
</comment>
<evidence type="ECO:0000256" key="12">
    <source>
        <dbReference type="ARBA" id="ARBA00037890"/>
    </source>
</evidence>
<sequence>MVYIRQHQLPNLKAYRYSGLDLSLISRFVLKPFYNNVVIKCFPLSMAPNAITLTGFLFVVINFFTILWFNPTLDQDCPPWVYASCAVGLFLYQTFDGVDGIQARRTKQSGPLGELFDHSVDACNTALGVLIFCAAMNLGQSWSTVLSLFGSTMTFYVQTWDEYHTHVLTLGIVSGPVEGVLTLCTVFGFTAYMGGGSFWHQSMFETLGVPKLDAIPQDVYDMAFTQWFIVYGAVLLFFATGSSIVNVMQARRQRGQDPITPLYGLLPLVAVWTLVPAYLYLQPVILENYLVPFCLYVGLINAYAVGRMITAHLVKADFPYFNVLLFPLAFGVCDSLAPMLGLWSSVLGDESRQVAFVYLCLGLTVGVYGSFIHDIITTICDYIDIWCLTIKHPHPEVMAANGQAKKAHVGRSVGILKVKTGAMSATCVPPILRAGNPVSVLAVDLLNPTPQAEARKHKLKMLVPAPRSFFMDVKCPGCFTITTVFSHAQTVVVCAGCSTVLCQPTGGKARLTEGCSFRRK</sequence>
<comment type="cofactor">
    <cofactor evidence="14">
        <name>Zn(2+)</name>
        <dbReference type="ChEBI" id="CHEBI:29105"/>
    </cofactor>
    <text evidence="14">Binds 1 zinc ion per subunit.</text>
</comment>
<dbReference type="GO" id="GO:0004142">
    <property type="term" value="F:diacylglycerol cholinephosphotransferase activity"/>
    <property type="evidence" value="ECO:0007669"/>
    <property type="project" value="UniProtKB-ARBA"/>
</dbReference>
<dbReference type="InterPro" id="IPR014472">
    <property type="entry name" value="CHOPT"/>
</dbReference>
<dbReference type="InterPro" id="IPR043130">
    <property type="entry name" value="CDP-OH_PTrfase_TM_dom"/>
</dbReference>
<keyword evidence="17" id="KW-1185">Reference proteome</keyword>
<evidence type="ECO:0000256" key="15">
    <source>
        <dbReference type="RuleBase" id="RU003750"/>
    </source>
</evidence>
<dbReference type="PANTHER" id="PTHR10414:SF37">
    <property type="entry name" value="BB IN A BOXCAR, ISOFORM C"/>
    <property type="match status" value="1"/>
</dbReference>
<comment type="subcellular location">
    <subcellularLocation>
        <location evidence="2">Endomembrane system</location>
        <topology evidence="2">Multi-pass membrane protein</topology>
    </subcellularLocation>
</comment>
<evidence type="ECO:0000256" key="9">
    <source>
        <dbReference type="ARBA" id="ARBA00022989"/>
    </source>
</evidence>
<dbReference type="InterPro" id="IPR011332">
    <property type="entry name" value="Ribosomal_zn-bd"/>
</dbReference>
<dbReference type="GO" id="GO:0006412">
    <property type="term" value="P:translation"/>
    <property type="evidence" value="ECO:0007669"/>
    <property type="project" value="InterPro"/>
</dbReference>
<name>A0A5M3ZDG2_ASPTE</name>
<dbReference type="Pfam" id="PF01066">
    <property type="entry name" value="CDP-OH_P_transf"/>
    <property type="match status" value="1"/>
</dbReference>
<comment type="cofactor">
    <cofactor evidence="1">
        <name>Mg(2+)</name>
        <dbReference type="ChEBI" id="CHEBI:18420"/>
    </cofactor>
</comment>
<keyword evidence="11 14" id="KW-0687">Ribonucleoprotein</keyword>
<evidence type="ECO:0000256" key="2">
    <source>
        <dbReference type="ARBA" id="ARBA00004127"/>
    </source>
</evidence>
<evidence type="ECO:0000256" key="14">
    <source>
        <dbReference type="RuleBase" id="RU000671"/>
    </source>
</evidence>
<accession>A0A5M3ZDG2</accession>
<dbReference type="PROSITE" id="PS00379">
    <property type="entry name" value="CDP_ALCOHOL_P_TRANSF"/>
    <property type="match status" value="1"/>
</dbReference>
<dbReference type="FunFam" id="2.20.25.100:FF:000001">
    <property type="entry name" value="40S ribosomal protein S27"/>
    <property type="match status" value="1"/>
</dbReference>
<keyword evidence="7 14" id="KW-0862">Zinc</keyword>
<dbReference type="PROSITE" id="PS01168">
    <property type="entry name" value="RIBOSOMAL_S27E"/>
    <property type="match status" value="1"/>
</dbReference>
<reference evidence="16 17" key="1">
    <citation type="submission" date="2020-01" db="EMBL/GenBank/DDBJ databases">
        <title>Aspergillus terreus IFO 6365 whole genome shotgun sequence.</title>
        <authorList>
            <person name="Kanamasa S."/>
            <person name="Takahashi H."/>
        </authorList>
    </citation>
    <scope>NUCLEOTIDE SEQUENCE [LARGE SCALE GENOMIC DNA]</scope>
    <source>
        <strain evidence="16 17">IFO 6365</strain>
    </source>
</reference>
<comment type="catalytic activity">
    <reaction evidence="13">
        <text>CDP-N,N-dimethylethanolamine + a 1,2-diacyl-sn-glycerol = a 1,2-diacyl-sn-glycero-3-phospho-N,N-dimethylethanolamine + CMP + H(+)</text>
        <dbReference type="Rhea" id="RHEA:33775"/>
        <dbReference type="ChEBI" id="CHEBI:15378"/>
        <dbReference type="ChEBI" id="CHEBI:17815"/>
        <dbReference type="ChEBI" id="CHEBI:60377"/>
        <dbReference type="ChEBI" id="CHEBI:64572"/>
        <dbReference type="ChEBI" id="CHEBI:65117"/>
    </reaction>
    <physiologicalReaction direction="left-to-right" evidence="13">
        <dbReference type="Rhea" id="RHEA:33776"/>
    </physiologicalReaction>
</comment>
<dbReference type="InterPro" id="IPR048254">
    <property type="entry name" value="CDP_ALCOHOL_P_TRANSF_CS"/>
</dbReference>
<protein>
    <recommendedName>
        <fullName evidence="14">40S ribosomal protein S27</fullName>
    </recommendedName>
</protein>
<evidence type="ECO:0000256" key="11">
    <source>
        <dbReference type="ARBA" id="ARBA00023274"/>
    </source>
</evidence>
<dbReference type="EMBL" id="BLJY01000010">
    <property type="protein sequence ID" value="GFF19515.1"/>
    <property type="molecule type" value="Genomic_DNA"/>
</dbReference>
<keyword evidence="14" id="KW-0863">Zinc-finger</keyword>
<dbReference type="PANTHER" id="PTHR10414">
    <property type="entry name" value="ETHANOLAMINEPHOSPHOTRANSFERASE"/>
    <property type="match status" value="1"/>
</dbReference>
<organism evidence="16 17">
    <name type="scientific">Aspergillus terreus</name>
    <dbReference type="NCBI Taxonomy" id="33178"/>
    <lineage>
        <taxon>Eukaryota</taxon>
        <taxon>Fungi</taxon>
        <taxon>Dikarya</taxon>
        <taxon>Ascomycota</taxon>
        <taxon>Pezizomycotina</taxon>
        <taxon>Eurotiomycetes</taxon>
        <taxon>Eurotiomycetidae</taxon>
        <taxon>Eurotiales</taxon>
        <taxon>Aspergillaceae</taxon>
        <taxon>Aspergillus</taxon>
        <taxon>Aspergillus subgen. Circumdati</taxon>
    </lineage>
</organism>
<gene>
    <name evidence="16" type="ORF">ATEIFO6365_0010028800</name>
</gene>
<evidence type="ECO:0000256" key="10">
    <source>
        <dbReference type="ARBA" id="ARBA00023136"/>
    </source>
</evidence>
<proteinExistence type="inferred from homology"/>
<evidence type="ECO:0000313" key="16">
    <source>
        <dbReference type="EMBL" id="GFF19515.1"/>
    </source>
</evidence>
<keyword evidence="6" id="KW-0812">Transmembrane</keyword>
<evidence type="ECO:0000256" key="1">
    <source>
        <dbReference type="ARBA" id="ARBA00001946"/>
    </source>
</evidence>
<dbReference type="GO" id="GO:0005840">
    <property type="term" value="C:ribosome"/>
    <property type="evidence" value="ECO:0007669"/>
    <property type="project" value="UniProtKB-KW"/>
</dbReference>
<dbReference type="Gene3D" id="2.20.25.100">
    <property type="entry name" value="Zn-binding ribosomal proteins"/>
    <property type="match status" value="1"/>
</dbReference>
<evidence type="ECO:0000256" key="6">
    <source>
        <dbReference type="ARBA" id="ARBA00022692"/>
    </source>
</evidence>
<dbReference type="Gene3D" id="1.20.120.1760">
    <property type="match status" value="1"/>
</dbReference>
<comment type="caution">
    <text evidence="16">The sequence shown here is derived from an EMBL/GenBank/DDBJ whole genome shotgun (WGS) entry which is preliminary data.</text>
</comment>
<dbReference type="OrthoDB" id="196717at2759"/>
<keyword evidence="10" id="KW-0472">Membrane</keyword>
<comment type="similarity">
    <text evidence="3 15">Belongs to the CDP-alcohol phosphatidyltransferase class-I family.</text>
</comment>
<dbReference type="HAMAP" id="MF_00371">
    <property type="entry name" value="Ribosomal_eS27"/>
    <property type="match status" value="1"/>
</dbReference>
<dbReference type="FunFam" id="1.20.120.1760:FF:000012">
    <property type="entry name" value="sn-1,2-diacylglycerol cholinephosphotransferase"/>
    <property type="match status" value="1"/>
</dbReference>
<dbReference type="InterPro" id="IPR023407">
    <property type="entry name" value="Ribosomal_eS27_Zn-bd_dom_sf"/>
</dbReference>
<dbReference type="VEuPathDB" id="FungiDB:ATEG_08755"/>
<dbReference type="VEuPathDB" id="FungiDB:ATEG_08754"/>
<dbReference type="GO" id="GO:0012505">
    <property type="term" value="C:endomembrane system"/>
    <property type="evidence" value="ECO:0007669"/>
    <property type="project" value="UniProtKB-SubCell"/>
</dbReference>
<evidence type="ECO:0000256" key="13">
    <source>
        <dbReference type="ARBA" id="ARBA00051857"/>
    </source>
</evidence>
<dbReference type="GO" id="GO:1990904">
    <property type="term" value="C:ribonucleoprotein complex"/>
    <property type="evidence" value="ECO:0007669"/>
    <property type="project" value="UniProtKB-KW"/>
</dbReference>
<evidence type="ECO:0000256" key="7">
    <source>
        <dbReference type="ARBA" id="ARBA00022833"/>
    </source>
</evidence>
<dbReference type="AlphaFoldDB" id="A0A5M3ZDG2"/>
<evidence type="ECO:0000313" key="17">
    <source>
        <dbReference type="Proteomes" id="UP000452235"/>
    </source>
</evidence>
<dbReference type="GO" id="GO:0003735">
    <property type="term" value="F:structural constituent of ribosome"/>
    <property type="evidence" value="ECO:0007669"/>
    <property type="project" value="InterPro"/>
</dbReference>
<keyword evidence="9" id="KW-1133">Transmembrane helix</keyword>
<keyword evidence="14" id="KW-0479">Metal-binding</keyword>
<dbReference type="SUPFAM" id="SSF57829">
    <property type="entry name" value="Zn-binding ribosomal proteins"/>
    <property type="match status" value="1"/>
</dbReference>
<keyword evidence="5 15" id="KW-0808">Transferase</keyword>
<evidence type="ECO:0000256" key="4">
    <source>
        <dbReference type="ARBA" id="ARBA00010919"/>
    </source>
</evidence>